<comment type="caution">
    <text evidence="2">The sequence shown here is derived from an EMBL/GenBank/DDBJ whole genome shotgun (WGS) entry which is preliminary data.</text>
</comment>
<gene>
    <name evidence="2" type="ORF">CO054_00315</name>
</gene>
<reference evidence="3" key="1">
    <citation type="submission" date="2017-09" db="EMBL/GenBank/DDBJ databases">
        <title>Depth-based differentiation of microbial function through sediment-hosted aquifers and enrichment of novel symbionts in the deep terrestrial subsurface.</title>
        <authorList>
            <person name="Probst A.J."/>
            <person name="Ladd B."/>
            <person name="Jarett J.K."/>
            <person name="Geller-Mcgrath D.E."/>
            <person name="Sieber C.M.K."/>
            <person name="Emerson J.B."/>
            <person name="Anantharaman K."/>
            <person name="Thomas B.C."/>
            <person name="Malmstrom R."/>
            <person name="Stieglmeier M."/>
            <person name="Klingl A."/>
            <person name="Woyke T."/>
            <person name="Ryan C.M."/>
            <person name="Banfield J.F."/>
        </authorList>
    </citation>
    <scope>NUCLEOTIDE SEQUENCE [LARGE SCALE GENOMIC DNA]</scope>
</reference>
<dbReference type="AlphaFoldDB" id="A0A2M8ETG1"/>
<evidence type="ECO:0000313" key="2">
    <source>
        <dbReference type="EMBL" id="PJC28413.1"/>
    </source>
</evidence>
<feature type="transmembrane region" description="Helical" evidence="1">
    <location>
        <begin position="6"/>
        <end position="30"/>
    </location>
</feature>
<evidence type="ECO:0000313" key="3">
    <source>
        <dbReference type="Proteomes" id="UP000229816"/>
    </source>
</evidence>
<keyword evidence="1" id="KW-0472">Membrane</keyword>
<name>A0A2M8ETG1_9BACT</name>
<evidence type="ECO:0000256" key="1">
    <source>
        <dbReference type="SAM" id="Phobius"/>
    </source>
</evidence>
<proteinExistence type="predicted"/>
<protein>
    <recommendedName>
        <fullName evidence="4">DUF948 domain-containing protein</fullName>
    </recommendedName>
</protein>
<evidence type="ECO:0008006" key="4">
    <source>
        <dbReference type="Google" id="ProtNLM"/>
    </source>
</evidence>
<organism evidence="2 3">
    <name type="scientific">Candidatus Shapirobacteria bacterium CG_4_9_14_0_2_um_filter_39_11</name>
    <dbReference type="NCBI Taxonomy" id="1974478"/>
    <lineage>
        <taxon>Bacteria</taxon>
        <taxon>Candidatus Shapironibacteriota</taxon>
    </lineage>
</organism>
<accession>A0A2M8ETG1</accession>
<dbReference type="EMBL" id="PFSF01000007">
    <property type="protein sequence ID" value="PJC28413.1"/>
    <property type="molecule type" value="Genomic_DNA"/>
</dbReference>
<sequence>MDATPILLIGVVTVLTILLVVIGIQVFLILKEIQQSIKKTNKMLDDAGTISGSIASFSGKISGLSGVAGLLSWLANRKKSSKERNE</sequence>
<keyword evidence="1" id="KW-0812">Transmembrane</keyword>
<keyword evidence="1" id="KW-1133">Transmembrane helix</keyword>
<dbReference type="Proteomes" id="UP000229816">
    <property type="component" value="Unassembled WGS sequence"/>
</dbReference>